<evidence type="ECO:0000313" key="2">
    <source>
        <dbReference type="Proteomes" id="UP000191933"/>
    </source>
</evidence>
<organism evidence="1 2">
    <name type="scientific">Agrobacterium genomosp. 2 str. CFBP 5494</name>
    <dbReference type="NCBI Taxonomy" id="1183436"/>
    <lineage>
        <taxon>Bacteria</taxon>
        <taxon>Pseudomonadati</taxon>
        <taxon>Pseudomonadota</taxon>
        <taxon>Alphaproteobacteria</taxon>
        <taxon>Hyphomicrobiales</taxon>
        <taxon>Rhizobiaceae</taxon>
        <taxon>Rhizobium/Agrobacterium group</taxon>
        <taxon>Agrobacterium</taxon>
        <taxon>Agrobacterium tumefaciens complex</taxon>
    </lineage>
</organism>
<gene>
    <name evidence="1" type="ORF">AGR2A_Cc200037</name>
</gene>
<dbReference type="Proteomes" id="UP000191933">
    <property type="component" value="Unassembled WGS sequence"/>
</dbReference>
<comment type="caution">
    <text evidence="1">The sequence shown here is derived from an EMBL/GenBank/DDBJ whole genome shotgun (WGS) entry which is preliminary data.</text>
</comment>
<reference evidence="1 2" key="1">
    <citation type="submission" date="2016-01" db="EMBL/GenBank/DDBJ databases">
        <authorList>
            <person name="Regsiter A."/>
            <person name="william w."/>
        </authorList>
    </citation>
    <scope>NUCLEOTIDE SEQUENCE [LARGE SCALE GENOMIC DNA]</scope>
    <source>
        <strain evidence="1 2">CFBP 5494</strain>
    </source>
</reference>
<name>A0A9W5B0Y9_9HYPH</name>
<protein>
    <submittedName>
        <fullName evidence="1">Uncharacterized protein</fullName>
    </submittedName>
</protein>
<dbReference type="EMBL" id="FBVY01000013">
    <property type="protein sequence ID" value="CUW91177.1"/>
    <property type="molecule type" value="Genomic_DNA"/>
</dbReference>
<evidence type="ECO:0000313" key="1">
    <source>
        <dbReference type="EMBL" id="CUW91177.1"/>
    </source>
</evidence>
<sequence>MQDLPALFVHLVDDLHHDVGAGLHRLVIGTFDVDLAFAVFDPEMRRLGGWWRHSLAMRAAAPACFLGAARAGRRRRWWSIGALTGIRRSRRRWGRLLGETGPRRDEQRDAGNDELFHVNDLAVRLRRRNGYWICWVAGRRK</sequence>
<proteinExistence type="predicted"/>
<keyword evidence="2" id="KW-1185">Reference proteome</keyword>
<dbReference type="AlphaFoldDB" id="A0A9W5B0Y9"/>
<accession>A0A9W5B0Y9</accession>